<evidence type="ECO:0000313" key="2">
    <source>
        <dbReference type="EMBL" id="TKW53780.1"/>
    </source>
</evidence>
<comment type="caution">
    <text evidence="2">The sequence shown here is derived from an EMBL/GenBank/DDBJ whole genome shotgun (WGS) entry which is preliminary data.</text>
</comment>
<accession>A0A4U6XDC7</accession>
<feature type="signal peptide" evidence="1">
    <location>
        <begin position="1"/>
        <end position="20"/>
    </location>
</feature>
<proteinExistence type="predicted"/>
<organism evidence="2 3">
    <name type="scientific">Colletotrichum tanaceti</name>
    <dbReference type="NCBI Taxonomy" id="1306861"/>
    <lineage>
        <taxon>Eukaryota</taxon>
        <taxon>Fungi</taxon>
        <taxon>Dikarya</taxon>
        <taxon>Ascomycota</taxon>
        <taxon>Pezizomycotina</taxon>
        <taxon>Sordariomycetes</taxon>
        <taxon>Hypocreomycetidae</taxon>
        <taxon>Glomerellales</taxon>
        <taxon>Glomerellaceae</taxon>
        <taxon>Colletotrichum</taxon>
        <taxon>Colletotrichum destructivum species complex</taxon>
    </lineage>
</organism>
<protein>
    <submittedName>
        <fullName evidence="2">Uncharacterized protein</fullName>
    </submittedName>
</protein>
<dbReference type="EMBL" id="PJEX01000168">
    <property type="protein sequence ID" value="TKW53780.1"/>
    <property type="molecule type" value="Genomic_DNA"/>
</dbReference>
<gene>
    <name evidence="2" type="ORF">CTA1_1203</name>
</gene>
<dbReference type="AlphaFoldDB" id="A0A4U6XDC7"/>
<dbReference type="Proteomes" id="UP000310108">
    <property type="component" value="Unassembled WGS sequence"/>
</dbReference>
<evidence type="ECO:0000256" key="1">
    <source>
        <dbReference type="SAM" id="SignalP"/>
    </source>
</evidence>
<sequence>MKLQTHVIPFVPILASAAHGLQFTGPDTNTDLDLSAPITVSWEPDAAEAAAGWTVIDLSWHGELVRGSSCSYTLEENMTVSTGGRYEWNPAPVREALLRGDRQALVGQGDYPSL</sequence>
<keyword evidence="3" id="KW-1185">Reference proteome</keyword>
<keyword evidence="1" id="KW-0732">Signal</keyword>
<evidence type="ECO:0000313" key="3">
    <source>
        <dbReference type="Proteomes" id="UP000310108"/>
    </source>
</evidence>
<name>A0A4U6XDC7_9PEZI</name>
<feature type="chain" id="PRO_5020770066" evidence="1">
    <location>
        <begin position="21"/>
        <end position="114"/>
    </location>
</feature>
<reference evidence="2 3" key="1">
    <citation type="journal article" date="2019" name="PLoS ONE">
        <title>Comparative genome analysis indicates high evolutionary potential of pathogenicity genes in Colletotrichum tanaceti.</title>
        <authorList>
            <person name="Lelwala R.V."/>
            <person name="Korhonen P.K."/>
            <person name="Young N.D."/>
            <person name="Scott J.B."/>
            <person name="Ades P.A."/>
            <person name="Gasser R.B."/>
            <person name="Taylor P.W.J."/>
        </authorList>
    </citation>
    <scope>NUCLEOTIDE SEQUENCE [LARGE SCALE GENOMIC DNA]</scope>
    <source>
        <strain evidence="2">BRIP57314</strain>
    </source>
</reference>